<reference evidence="1 2" key="1">
    <citation type="submission" date="2024-07" db="EMBL/GenBank/DDBJ databases">
        <title>Section-level genome sequencing and comparative genomics of Aspergillus sections Usti and Cavernicolus.</title>
        <authorList>
            <consortium name="Lawrence Berkeley National Laboratory"/>
            <person name="Nybo J.L."/>
            <person name="Vesth T.C."/>
            <person name="Theobald S."/>
            <person name="Frisvad J.C."/>
            <person name="Larsen T.O."/>
            <person name="Kjaerboelling I."/>
            <person name="Rothschild-Mancinelli K."/>
            <person name="Lyhne E.K."/>
            <person name="Kogle M.E."/>
            <person name="Barry K."/>
            <person name="Clum A."/>
            <person name="Na H."/>
            <person name="Ledsgaard L."/>
            <person name="Lin J."/>
            <person name="Lipzen A."/>
            <person name="Kuo A."/>
            <person name="Riley R."/>
            <person name="Mondo S."/>
            <person name="LaButti K."/>
            <person name="Haridas S."/>
            <person name="Pangalinan J."/>
            <person name="Salamov A.A."/>
            <person name="Simmons B.A."/>
            <person name="Magnuson J.K."/>
            <person name="Chen J."/>
            <person name="Drula E."/>
            <person name="Henrissat B."/>
            <person name="Wiebenga A."/>
            <person name="Lubbers R.J."/>
            <person name="Gomes A.C."/>
            <person name="Macurrencykelacurrency M.R."/>
            <person name="Stajich J."/>
            <person name="Grigoriev I.V."/>
            <person name="Mortensen U.H."/>
            <person name="De vries R.P."/>
            <person name="Baker S.E."/>
            <person name="Andersen M.R."/>
        </authorList>
    </citation>
    <scope>NUCLEOTIDE SEQUENCE [LARGE SCALE GENOMIC DNA]</scope>
    <source>
        <strain evidence="1 2">CBS 756.74</strain>
    </source>
</reference>
<organism evidence="1 2">
    <name type="scientific">Aspergillus pseudodeflectus</name>
    <dbReference type="NCBI Taxonomy" id="176178"/>
    <lineage>
        <taxon>Eukaryota</taxon>
        <taxon>Fungi</taxon>
        <taxon>Dikarya</taxon>
        <taxon>Ascomycota</taxon>
        <taxon>Pezizomycotina</taxon>
        <taxon>Eurotiomycetes</taxon>
        <taxon>Eurotiomycetidae</taxon>
        <taxon>Eurotiales</taxon>
        <taxon>Aspergillaceae</taxon>
        <taxon>Aspergillus</taxon>
        <taxon>Aspergillus subgen. Nidulantes</taxon>
    </lineage>
</organism>
<accession>A0ABR4L274</accession>
<evidence type="ECO:0000313" key="1">
    <source>
        <dbReference type="EMBL" id="KAL2858631.1"/>
    </source>
</evidence>
<sequence length="87" mass="9851">MAVAEQALTNLRAVGLSDVLYLLGDEAYNARIASCWSLTAQLWPWAVVQPRNTEEVAKALKAMIQRCRLPPYYLDELGRRRSMAGWL</sequence>
<dbReference type="EMBL" id="JBFXLR010000004">
    <property type="protein sequence ID" value="KAL2858631.1"/>
    <property type="molecule type" value="Genomic_DNA"/>
</dbReference>
<protein>
    <submittedName>
        <fullName evidence="1">Uncharacterized protein</fullName>
    </submittedName>
</protein>
<name>A0ABR4L274_9EURO</name>
<keyword evidence="2" id="KW-1185">Reference proteome</keyword>
<proteinExistence type="predicted"/>
<dbReference type="InterPro" id="IPR036318">
    <property type="entry name" value="FAD-bd_PCMH-like_sf"/>
</dbReference>
<evidence type="ECO:0000313" key="2">
    <source>
        <dbReference type="Proteomes" id="UP001610444"/>
    </source>
</evidence>
<dbReference type="GeneID" id="98153735"/>
<dbReference type="RefSeq" id="XP_070903595.1">
    <property type="nucleotide sequence ID" value="XM_071038571.1"/>
</dbReference>
<comment type="caution">
    <text evidence="1">The sequence shown here is derived from an EMBL/GenBank/DDBJ whole genome shotgun (WGS) entry which is preliminary data.</text>
</comment>
<dbReference type="Proteomes" id="UP001610444">
    <property type="component" value="Unassembled WGS sequence"/>
</dbReference>
<gene>
    <name evidence="1" type="ORF">BJX68DRAFT_226884</name>
</gene>
<dbReference type="SUPFAM" id="SSF56176">
    <property type="entry name" value="FAD-binding/transporter-associated domain-like"/>
    <property type="match status" value="1"/>
</dbReference>